<evidence type="ECO:0000256" key="7">
    <source>
        <dbReference type="SAM" id="Phobius"/>
    </source>
</evidence>
<keyword evidence="6 7" id="KW-0472">Membrane</keyword>
<keyword evidence="5" id="KW-0406">Ion transport</keyword>
<dbReference type="Pfam" id="PF02386">
    <property type="entry name" value="TrkH"/>
    <property type="match status" value="2"/>
</dbReference>
<evidence type="ECO:0000313" key="9">
    <source>
        <dbReference type="EMBL" id="CAF4303414.1"/>
    </source>
</evidence>
<organism evidence="8 10">
    <name type="scientific">Didymodactylos carnosus</name>
    <dbReference type="NCBI Taxonomy" id="1234261"/>
    <lineage>
        <taxon>Eukaryota</taxon>
        <taxon>Metazoa</taxon>
        <taxon>Spiralia</taxon>
        <taxon>Gnathifera</taxon>
        <taxon>Rotifera</taxon>
        <taxon>Eurotatoria</taxon>
        <taxon>Bdelloidea</taxon>
        <taxon>Philodinida</taxon>
        <taxon>Philodinidae</taxon>
        <taxon>Didymodactylos</taxon>
    </lineage>
</organism>
<reference evidence="8" key="1">
    <citation type="submission" date="2021-02" db="EMBL/GenBank/DDBJ databases">
        <authorList>
            <person name="Nowell W R."/>
        </authorList>
    </citation>
    <scope>NUCLEOTIDE SEQUENCE</scope>
</reference>
<dbReference type="EMBL" id="CAJNOQ010018129">
    <property type="protein sequence ID" value="CAF1419254.1"/>
    <property type="molecule type" value="Genomic_DNA"/>
</dbReference>
<evidence type="ECO:0000256" key="6">
    <source>
        <dbReference type="ARBA" id="ARBA00023136"/>
    </source>
</evidence>
<dbReference type="Proteomes" id="UP000663829">
    <property type="component" value="Unassembled WGS sequence"/>
</dbReference>
<keyword evidence="2" id="KW-0813">Transport</keyword>
<keyword evidence="10" id="KW-1185">Reference proteome</keyword>
<dbReference type="PANTHER" id="PTHR31064:SF30">
    <property type="entry name" value="HIGH-AFFINITY POTASSIUM TRANSPORT PROTEIN-RELATED"/>
    <property type="match status" value="1"/>
</dbReference>
<feature type="transmembrane region" description="Helical" evidence="7">
    <location>
        <begin position="261"/>
        <end position="282"/>
    </location>
</feature>
<name>A0A815M911_9BILA</name>
<accession>A0A815M911</accession>
<feature type="transmembrane region" description="Helical" evidence="7">
    <location>
        <begin position="294"/>
        <end position="316"/>
    </location>
</feature>
<gene>
    <name evidence="8" type="ORF">GPM918_LOCUS33682</name>
    <name evidence="9" type="ORF">SRO942_LOCUS34369</name>
</gene>
<feature type="transmembrane region" description="Helical" evidence="7">
    <location>
        <begin position="322"/>
        <end position="342"/>
    </location>
</feature>
<evidence type="ECO:0000313" key="10">
    <source>
        <dbReference type="Proteomes" id="UP000663829"/>
    </source>
</evidence>
<feature type="transmembrane region" description="Helical" evidence="7">
    <location>
        <begin position="6"/>
        <end position="30"/>
    </location>
</feature>
<dbReference type="InterPro" id="IPR051143">
    <property type="entry name" value="TrkH_K-transport"/>
</dbReference>
<comment type="subcellular location">
    <subcellularLocation>
        <location evidence="1">Membrane</location>
        <topology evidence="1">Multi-pass membrane protein</topology>
    </subcellularLocation>
</comment>
<evidence type="ECO:0000256" key="1">
    <source>
        <dbReference type="ARBA" id="ARBA00004141"/>
    </source>
</evidence>
<evidence type="ECO:0000256" key="2">
    <source>
        <dbReference type="ARBA" id="ARBA00022448"/>
    </source>
</evidence>
<dbReference type="InterPro" id="IPR003445">
    <property type="entry name" value="Cat_transpt"/>
</dbReference>
<dbReference type="GO" id="GO:0030001">
    <property type="term" value="P:metal ion transport"/>
    <property type="evidence" value="ECO:0007669"/>
    <property type="project" value="UniProtKB-ARBA"/>
</dbReference>
<dbReference type="OrthoDB" id="9999863at2759"/>
<dbReference type="EMBL" id="CAJOBC010083557">
    <property type="protein sequence ID" value="CAF4303414.1"/>
    <property type="molecule type" value="Genomic_DNA"/>
</dbReference>
<sequence>MRSDVHAFIIYFSILSLLVISGTSLFPFIFRNIIIFVKFISPWKHKIVFDYILLNNHRLSTVLFPTVQTRIYITMTILLYILGFTVSLMLDYSNQSFASYTPGKRLLIFLFQTVNSRFAGFQTVDVSLFAEATLIVYLLLMAVKPQMLCALDESPFELEWISLQTQDEVEKTVQQSVAPTTTNRRRLSSTSSCGSSMIFPIQHMHKLIRKKSLKAKLRARKYFSKIEKVENNKPKTPPVNVSLLRIQLFLLVFSRKMLSHTFSFLILTRTWLFIFIFLICAFESHHTVPIDENITVFKIIFEVISAFGAVGLTTGYPNIKSSFATVLSIPSKIILVITMLMGRHRGLLNSMKDQEQIEYSAQVLLDIYRKQVILLQPKMYKIHSLENITTNSISDIPPEVKPRTIINNIRSFSTDGRLDNFNRPISRYVLEKPKNVTVSDVRI</sequence>
<dbReference type="GO" id="GO:0005886">
    <property type="term" value="C:plasma membrane"/>
    <property type="evidence" value="ECO:0007669"/>
    <property type="project" value="TreeGrafter"/>
</dbReference>
<evidence type="ECO:0000313" key="8">
    <source>
        <dbReference type="EMBL" id="CAF1419254.1"/>
    </source>
</evidence>
<keyword evidence="4 7" id="KW-1133">Transmembrane helix</keyword>
<dbReference type="Proteomes" id="UP000681722">
    <property type="component" value="Unassembled WGS sequence"/>
</dbReference>
<comment type="caution">
    <text evidence="8">The sequence shown here is derived from an EMBL/GenBank/DDBJ whole genome shotgun (WGS) entry which is preliminary data.</text>
</comment>
<dbReference type="GO" id="GO:0008324">
    <property type="term" value="F:monoatomic cation transmembrane transporter activity"/>
    <property type="evidence" value="ECO:0007669"/>
    <property type="project" value="InterPro"/>
</dbReference>
<protein>
    <submittedName>
        <fullName evidence="8">Uncharacterized protein</fullName>
    </submittedName>
</protein>
<dbReference type="AlphaFoldDB" id="A0A815M911"/>
<evidence type="ECO:0000256" key="4">
    <source>
        <dbReference type="ARBA" id="ARBA00022989"/>
    </source>
</evidence>
<evidence type="ECO:0000256" key="5">
    <source>
        <dbReference type="ARBA" id="ARBA00023065"/>
    </source>
</evidence>
<evidence type="ECO:0000256" key="3">
    <source>
        <dbReference type="ARBA" id="ARBA00022692"/>
    </source>
</evidence>
<proteinExistence type="predicted"/>
<dbReference type="PANTHER" id="PTHR31064">
    <property type="entry name" value="POTASSIUM TRANSPORT PROTEIN DDB_G0292412-RELATED"/>
    <property type="match status" value="1"/>
</dbReference>
<keyword evidence="3 7" id="KW-0812">Transmembrane</keyword>
<feature type="transmembrane region" description="Helical" evidence="7">
    <location>
        <begin position="71"/>
        <end position="90"/>
    </location>
</feature>